<feature type="compositionally biased region" description="Basic and acidic residues" evidence="8">
    <location>
        <begin position="177"/>
        <end position="194"/>
    </location>
</feature>
<feature type="domain" description="C2H2-type" evidence="9">
    <location>
        <begin position="723"/>
        <end position="750"/>
    </location>
</feature>
<dbReference type="SMART" id="SM00355">
    <property type="entry name" value="ZnF_C2H2"/>
    <property type="match status" value="17"/>
</dbReference>
<feature type="domain" description="C2H2-type" evidence="9">
    <location>
        <begin position="431"/>
        <end position="458"/>
    </location>
</feature>
<dbReference type="PANTHER" id="PTHR24384">
    <property type="entry name" value="FINGER PUTATIVE TRANSCRIPTION FACTOR FAMILY-RELATED"/>
    <property type="match status" value="1"/>
</dbReference>
<dbReference type="EMBL" id="MRZV01000247">
    <property type="protein sequence ID" value="PIK54486.1"/>
    <property type="molecule type" value="Genomic_DNA"/>
</dbReference>
<dbReference type="InterPro" id="IPR050752">
    <property type="entry name" value="C2H2-ZF_domain"/>
</dbReference>
<feature type="domain" description="C2H2-type" evidence="9">
    <location>
        <begin position="488"/>
        <end position="515"/>
    </location>
</feature>
<evidence type="ECO:0000256" key="4">
    <source>
        <dbReference type="ARBA" id="ARBA00022771"/>
    </source>
</evidence>
<accession>A0A2G8L2K0</accession>
<feature type="domain" description="C2H2-type" evidence="9">
    <location>
        <begin position="516"/>
        <end position="544"/>
    </location>
</feature>
<evidence type="ECO:0000256" key="7">
    <source>
        <dbReference type="PROSITE-ProRule" id="PRU00042"/>
    </source>
</evidence>
<sequence length="813" mass="94484">MDKFETDMKNVLEFLKYSSYPAKSTKNEKRSIRKRSESFTINNDGFLMTVKGTRVVSNSEERLRLTRLVHESTDSHLGRDKTVHKLTSLYFWKGIWKDVDNFIKKCQKCRECLKVPKNKPKELKSQTQEQNHSVNHGAWPPDIAPLVTLQIEVESCDGSPEKVIEDISMEDITNTKSDADEGGGRKGGEMKMPEETFSDNHAESAKAVSDLFNDVETNDQTMGSSSKRYDPCRNHSTTASSPSLLLKHEASPKQEKLYPCKHCKKSFDTCEGRRLHARIHSMKPFPCKICNKRFSRHVDRRNHELAHAEKFHECQRCHTVYKIRGKFQQHKCTDVVLSSVPNGSVRQKCIYCDKVFKSEDCLEKHLKAHKNKIAWNCEFCNLSFRDAVSCLEHRSTHLPDDMYQCKFCSRKFHSRGERNMHHRYHRLGKPHPCKHCGVRFSSKAAHKIHEKIHVGEMSYRCQFCEEVYTSCVEWETHEKSHQLYGNNFHCDHCSKAFRSNSALETHKRLHQRGLPFLCHHCGITFLTMSKCNEHFKTKHGSSRYNCNICQVGFGFTFPSLATGHVKSRTKERPFKCTHCSKIYSTARDLKEHVWSHTGESPHKCMYCGKAFINAMLHRRHEQRYHINPPVKNGKERPTCETCGSSHESMSALRRHNRIHTGEKPYKCNFCGRAFREGGDRKKHERIHTGEKPFQCNYCDKRFRVTGERNSHEKSNHEKPKLNLTCKLCGKKYQVPRFLEAHEASHLVKKEKPVFVCCFCGKLFSATHSLKRHELAHLGEKPYQCQFCLRSFHRKDYLDDHVSKSCPLRISGKE</sequence>
<feature type="domain" description="C2H2-type" evidence="9">
    <location>
        <begin position="347"/>
        <end position="374"/>
    </location>
</feature>
<dbReference type="Proteomes" id="UP000230750">
    <property type="component" value="Unassembled WGS sequence"/>
</dbReference>
<dbReference type="GO" id="GO:0000978">
    <property type="term" value="F:RNA polymerase II cis-regulatory region sequence-specific DNA binding"/>
    <property type="evidence" value="ECO:0007669"/>
    <property type="project" value="TreeGrafter"/>
</dbReference>
<dbReference type="AlphaFoldDB" id="A0A2G8L2K0"/>
<dbReference type="InterPro" id="IPR013087">
    <property type="entry name" value="Znf_C2H2_type"/>
</dbReference>
<evidence type="ECO:0000256" key="6">
    <source>
        <dbReference type="ARBA" id="ARBA00023242"/>
    </source>
</evidence>
<keyword evidence="3" id="KW-0677">Repeat</keyword>
<evidence type="ECO:0000256" key="5">
    <source>
        <dbReference type="ARBA" id="ARBA00022833"/>
    </source>
</evidence>
<dbReference type="OrthoDB" id="8922241at2759"/>
<feature type="domain" description="C2H2-type" evidence="9">
    <location>
        <begin position="602"/>
        <end position="625"/>
    </location>
</feature>
<feature type="domain" description="C2H2-type" evidence="9">
    <location>
        <begin position="285"/>
        <end position="312"/>
    </location>
</feature>
<dbReference type="Pfam" id="PF17921">
    <property type="entry name" value="Integrase_H2C2"/>
    <property type="match status" value="1"/>
</dbReference>
<dbReference type="PROSITE" id="PS00028">
    <property type="entry name" value="ZINC_FINGER_C2H2_1"/>
    <property type="match status" value="13"/>
</dbReference>
<feature type="domain" description="C2H2-type" evidence="9">
    <location>
        <begin position="637"/>
        <end position="664"/>
    </location>
</feature>
<dbReference type="InterPro" id="IPR036236">
    <property type="entry name" value="Znf_C2H2_sf"/>
</dbReference>
<keyword evidence="5" id="KW-0862">Zinc</keyword>
<protein>
    <submittedName>
        <fullName evidence="10">Putative zinc finger protein</fullName>
    </submittedName>
</protein>
<keyword evidence="6" id="KW-0539">Nucleus</keyword>
<dbReference type="FunFam" id="3.30.160.60:FF:000446">
    <property type="entry name" value="Zinc finger protein"/>
    <property type="match status" value="1"/>
</dbReference>
<feature type="domain" description="C2H2-type" evidence="9">
    <location>
        <begin position="574"/>
        <end position="601"/>
    </location>
</feature>
<feature type="region of interest" description="Disordered" evidence="8">
    <location>
        <begin position="218"/>
        <end position="241"/>
    </location>
</feature>
<feature type="domain" description="C2H2-type" evidence="9">
    <location>
        <begin position="693"/>
        <end position="721"/>
    </location>
</feature>
<dbReference type="FunFam" id="3.30.160.60:FF:001157">
    <property type="entry name" value="Zinc finger protein 793"/>
    <property type="match status" value="1"/>
</dbReference>
<dbReference type="GO" id="GO:0000981">
    <property type="term" value="F:DNA-binding transcription factor activity, RNA polymerase II-specific"/>
    <property type="evidence" value="ECO:0007669"/>
    <property type="project" value="TreeGrafter"/>
</dbReference>
<evidence type="ECO:0000256" key="1">
    <source>
        <dbReference type="ARBA" id="ARBA00004123"/>
    </source>
</evidence>
<dbReference type="Pfam" id="PF00096">
    <property type="entry name" value="zf-C2H2"/>
    <property type="match status" value="1"/>
</dbReference>
<dbReference type="Gene3D" id="1.10.340.70">
    <property type="match status" value="1"/>
</dbReference>
<keyword evidence="4 7" id="KW-0863">Zinc-finger</keyword>
<organism evidence="10 11">
    <name type="scientific">Stichopus japonicus</name>
    <name type="common">Sea cucumber</name>
    <dbReference type="NCBI Taxonomy" id="307972"/>
    <lineage>
        <taxon>Eukaryota</taxon>
        <taxon>Metazoa</taxon>
        <taxon>Echinodermata</taxon>
        <taxon>Eleutherozoa</taxon>
        <taxon>Echinozoa</taxon>
        <taxon>Holothuroidea</taxon>
        <taxon>Aspidochirotacea</taxon>
        <taxon>Aspidochirotida</taxon>
        <taxon>Stichopodidae</taxon>
        <taxon>Apostichopus</taxon>
    </lineage>
</organism>
<comment type="subcellular location">
    <subcellularLocation>
        <location evidence="1">Nucleus</location>
    </subcellularLocation>
</comment>
<feature type="domain" description="C2H2-type" evidence="9">
    <location>
        <begin position="403"/>
        <end position="430"/>
    </location>
</feature>
<gene>
    <name evidence="10" type="ORF">BSL78_08620</name>
</gene>
<dbReference type="PROSITE" id="PS50157">
    <property type="entry name" value="ZINC_FINGER_C2H2_2"/>
    <property type="match status" value="14"/>
</dbReference>
<evidence type="ECO:0000313" key="10">
    <source>
        <dbReference type="EMBL" id="PIK54486.1"/>
    </source>
</evidence>
<feature type="region of interest" description="Disordered" evidence="8">
    <location>
        <begin position="174"/>
        <end position="194"/>
    </location>
</feature>
<dbReference type="Gene3D" id="3.30.160.60">
    <property type="entry name" value="Classic Zinc Finger"/>
    <property type="match status" value="11"/>
</dbReference>
<keyword evidence="11" id="KW-1185">Reference proteome</keyword>
<dbReference type="STRING" id="307972.A0A2G8L2K0"/>
<proteinExistence type="predicted"/>
<dbReference type="GO" id="GO:0005634">
    <property type="term" value="C:nucleus"/>
    <property type="evidence" value="ECO:0007669"/>
    <property type="project" value="UniProtKB-SubCell"/>
</dbReference>
<feature type="domain" description="C2H2-type" evidence="9">
    <location>
        <begin position="665"/>
        <end position="692"/>
    </location>
</feature>
<feature type="domain" description="C2H2-type" evidence="9">
    <location>
        <begin position="754"/>
        <end position="781"/>
    </location>
</feature>
<evidence type="ECO:0000313" key="11">
    <source>
        <dbReference type="Proteomes" id="UP000230750"/>
    </source>
</evidence>
<dbReference type="GO" id="GO:0008270">
    <property type="term" value="F:zinc ion binding"/>
    <property type="evidence" value="ECO:0007669"/>
    <property type="project" value="UniProtKB-KW"/>
</dbReference>
<reference evidence="10 11" key="1">
    <citation type="journal article" date="2017" name="PLoS Biol.">
        <title>The sea cucumber genome provides insights into morphological evolution and visceral regeneration.</title>
        <authorList>
            <person name="Zhang X."/>
            <person name="Sun L."/>
            <person name="Yuan J."/>
            <person name="Sun Y."/>
            <person name="Gao Y."/>
            <person name="Zhang L."/>
            <person name="Li S."/>
            <person name="Dai H."/>
            <person name="Hamel J.F."/>
            <person name="Liu C."/>
            <person name="Yu Y."/>
            <person name="Liu S."/>
            <person name="Lin W."/>
            <person name="Guo K."/>
            <person name="Jin S."/>
            <person name="Xu P."/>
            <person name="Storey K.B."/>
            <person name="Huan P."/>
            <person name="Zhang T."/>
            <person name="Zhou Y."/>
            <person name="Zhang J."/>
            <person name="Lin C."/>
            <person name="Li X."/>
            <person name="Xing L."/>
            <person name="Huo D."/>
            <person name="Sun M."/>
            <person name="Wang L."/>
            <person name="Mercier A."/>
            <person name="Li F."/>
            <person name="Yang H."/>
            <person name="Xiang J."/>
        </authorList>
    </citation>
    <scope>NUCLEOTIDE SEQUENCE [LARGE SCALE GENOMIC DNA]</scope>
    <source>
        <strain evidence="10">Shaxun</strain>
        <tissue evidence="10">Muscle</tissue>
    </source>
</reference>
<dbReference type="PANTHER" id="PTHR24384:SF192">
    <property type="entry name" value="ZINC FINGER AND BTB DOMAIN-CONTAINING PROTEIN 47"/>
    <property type="match status" value="1"/>
</dbReference>
<evidence type="ECO:0000259" key="9">
    <source>
        <dbReference type="PROSITE" id="PS50157"/>
    </source>
</evidence>
<dbReference type="SUPFAM" id="SSF57667">
    <property type="entry name" value="beta-beta-alpha zinc fingers"/>
    <property type="match status" value="9"/>
</dbReference>
<feature type="domain" description="C2H2-type" evidence="9">
    <location>
        <begin position="258"/>
        <end position="285"/>
    </location>
</feature>
<dbReference type="InterPro" id="IPR041588">
    <property type="entry name" value="Integrase_H2C2"/>
</dbReference>
<evidence type="ECO:0000256" key="3">
    <source>
        <dbReference type="ARBA" id="ARBA00022737"/>
    </source>
</evidence>
<name>A0A2G8L2K0_STIJA</name>
<comment type="caution">
    <text evidence="10">The sequence shown here is derived from an EMBL/GenBank/DDBJ whole genome shotgun (WGS) entry which is preliminary data.</text>
</comment>
<evidence type="ECO:0000256" key="2">
    <source>
        <dbReference type="ARBA" id="ARBA00022723"/>
    </source>
</evidence>
<evidence type="ECO:0000256" key="8">
    <source>
        <dbReference type="SAM" id="MobiDB-lite"/>
    </source>
</evidence>
<keyword evidence="2" id="KW-0479">Metal-binding</keyword>